<dbReference type="PROSITE" id="PS51257">
    <property type="entry name" value="PROKAR_LIPOPROTEIN"/>
    <property type="match status" value="1"/>
</dbReference>
<feature type="chain" id="PRO_5043661396" description="Peptidase inhibitor I9" evidence="1">
    <location>
        <begin position="27"/>
        <end position="165"/>
    </location>
</feature>
<dbReference type="AlphaFoldDB" id="A0AAU8MNC0"/>
<proteinExistence type="predicted"/>
<accession>A0AAU8MNC0</accession>
<feature type="signal peptide" evidence="1">
    <location>
        <begin position="1"/>
        <end position="26"/>
    </location>
</feature>
<dbReference type="EMBL" id="CP159925">
    <property type="protein sequence ID" value="XCO73133.1"/>
    <property type="molecule type" value="Genomic_DNA"/>
</dbReference>
<sequence>MSISSRAPWLAATALFSAFAVSACMAAGTPPPSGAAPSERAPAQVGAPVGAGPFAQFIVKYRDSSAPLKRKDLVQARLNRTAAQVPGKPLKLTWKHRMGINADVFAVEPALDAAGAQRLMQVFAADPDVQFIEPDNHIALDPIIRGPAIPGPEVRNPEVIEKSDK</sequence>
<dbReference type="RefSeq" id="WP_363796263.1">
    <property type="nucleotide sequence ID" value="NZ_CP159925.1"/>
</dbReference>
<evidence type="ECO:0000256" key="1">
    <source>
        <dbReference type="SAM" id="SignalP"/>
    </source>
</evidence>
<evidence type="ECO:0008006" key="3">
    <source>
        <dbReference type="Google" id="ProtNLM"/>
    </source>
</evidence>
<reference evidence="2" key="1">
    <citation type="submission" date="2024-06" db="EMBL/GenBank/DDBJ databases">
        <authorList>
            <person name="Li S."/>
        </authorList>
    </citation>
    <scope>NUCLEOTIDE SEQUENCE</scope>
    <source>
        <strain evidence="2">SR10</strain>
    </source>
</reference>
<evidence type="ECO:0000313" key="2">
    <source>
        <dbReference type="EMBL" id="XCO73133.1"/>
    </source>
</evidence>
<keyword evidence="1" id="KW-0732">Signal</keyword>
<gene>
    <name evidence="2" type="ORF">ABU614_12010</name>
</gene>
<name>A0AAU8MNC0_9GAMM</name>
<protein>
    <recommendedName>
        <fullName evidence="3">Peptidase inhibitor I9</fullName>
    </recommendedName>
</protein>
<organism evidence="2">
    <name type="scientific">Lysobacter firmicutimachus</name>
    <dbReference type="NCBI Taxonomy" id="1792846"/>
    <lineage>
        <taxon>Bacteria</taxon>
        <taxon>Pseudomonadati</taxon>
        <taxon>Pseudomonadota</taxon>
        <taxon>Gammaproteobacteria</taxon>
        <taxon>Lysobacterales</taxon>
        <taxon>Lysobacteraceae</taxon>
        <taxon>Lysobacter</taxon>
    </lineage>
</organism>